<dbReference type="EMBL" id="JANUGW010000028">
    <property type="protein sequence ID" value="MCS0585090.1"/>
    <property type="molecule type" value="Genomic_DNA"/>
</dbReference>
<protein>
    <submittedName>
        <fullName evidence="2">Uncharacterized protein</fullName>
    </submittedName>
</protein>
<keyword evidence="3" id="KW-1185">Reference proteome</keyword>
<gene>
    <name evidence="2" type="ORF">NX784_26235</name>
</gene>
<evidence type="ECO:0000256" key="1">
    <source>
        <dbReference type="SAM" id="Phobius"/>
    </source>
</evidence>
<name>A0ABT1ZYT7_9BURK</name>
<organism evidence="2 3">
    <name type="scientific">Massilia pinisoli</name>
    <dbReference type="NCBI Taxonomy" id="1772194"/>
    <lineage>
        <taxon>Bacteria</taxon>
        <taxon>Pseudomonadati</taxon>
        <taxon>Pseudomonadota</taxon>
        <taxon>Betaproteobacteria</taxon>
        <taxon>Burkholderiales</taxon>
        <taxon>Oxalobacteraceae</taxon>
        <taxon>Telluria group</taxon>
        <taxon>Massilia</taxon>
    </lineage>
</organism>
<proteinExistence type="predicted"/>
<accession>A0ABT1ZYT7</accession>
<comment type="caution">
    <text evidence="2">The sequence shown here is derived from an EMBL/GenBank/DDBJ whole genome shotgun (WGS) entry which is preliminary data.</text>
</comment>
<keyword evidence="1" id="KW-0472">Membrane</keyword>
<keyword evidence="1" id="KW-0812">Transmembrane</keyword>
<dbReference type="Proteomes" id="UP001204151">
    <property type="component" value="Unassembled WGS sequence"/>
</dbReference>
<evidence type="ECO:0000313" key="2">
    <source>
        <dbReference type="EMBL" id="MCS0585090.1"/>
    </source>
</evidence>
<keyword evidence="1" id="KW-1133">Transmembrane helix</keyword>
<reference evidence="2 3" key="1">
    <citation type="submission" date="2022-08" db="EMBL/GenBank/DDBJ databases">
        <title>Reclassification of Massilia species as members of the genera Telluria, Duganella, Pseudoduganella, Mokoshia gen. nov. and Zemynaea gen. nov. using orthogonal and non-orthogonal genome-based approaches.</title>
        <authorList>
            <person name="Bowman J.P."/>
        </authorList>
    </citation>
    <scope>NUCLEOTIDE SEQUENCE [LARGE SCALE GENOMIC DNA]</scope>
    <source>
        <strain evidence="2 3">JCM 31316</strain>
    </source>
</reference>
<evidence type="ECO:0000313" key="3">
    <source>
        <dbReference type="Proteomes" id="UP001204151"/>
    </source>
</evidence>
<sequence length="63" mass="6814">MLVVTIDSQPFYYRSVKTSVRTDPMGTIMKLHLISGAVLIYTLLALAAICLAELGSAPQNVAF</sequence>
<dbReference type="RefSeq" id="WP_258819623.1">
    <property type="nucleotide sequence ID" value="NZ_JANUGW010000028.1"/>
</dbReference>
<feature type="transmembrane region" description="Helical" evidence="1">
    <location>
        <begin position="31"/>
        <end position="54"/>
    </location>
</feature>